<dbReference type="Proteomes" id="UP000012019">
    <property type="component" value="Unassembled WGS sequence"/>
</dbReference>
<organism evidence="2 3">
    <name type="scientific">Methylophaga lonarensis MPL</name>
    <dbReference type="NCBI Taxonomy" id="1286106"/>
    <lineage>
        <taxon>Bacteria</taxon>
        <taxon>Pseudomonadati</taxon>
        <taxon>Pseudomonadota</taxon>
        <taxon>Gammaproteobacteria</taxon>
        <taxon>Thiotrichales</taxon>
        <taxon>Piscirickettsiaceae</taxon>
        <taxon>Methylophaga</taxon>
    </lineage>
</organism>
<evidence type="ECO:0000256" key="1">
    <source>
        <dbReference type="SAM" id="SignalP"/>
    </source>
</evidence>
<dbReference type="STRING" id="1286106.MPL1_09290"/>
<proteinExistence type="predicted"/>
<protein>
    <submittedName>
        <fullName evidence="2">Uncharacterized protein</fullName>
    </submittedName>
</protein>
<dbReference type="RefSeq" id="WP_009726828.1">
    <property type="nucleotide sequence ID" value="NZ_APHR01000048.1"/>
</dbReference>
<keyword evidence="3" id="KW-1185">Reference proteome</keyword>
<dbReference type="OrthoDB" id="8563102at2"/>
<feature type="signal peptide" evidence="1">
    <location>
        <begin position="1"/>
        <end position="22"/>
    </location>
</feature>
<dbReference type="AlphaFoldDB" id="M7NZJ9"/>
<evidence type="ECO:0000313" key="3">
    <source>
        <dbReference type="Proteomes" id="UP000012019"/>
    </source>
</evidence>
<keyword evidence="1" id="KW-0732">Signal</keyword>
<comment type="caution">
    <text evidence="2">The sequence shown here is derived from an EMBL/GenBank/DDBJ whole genome shotgun (WGS) entry which is preliminary data.</text>
</comment>
<reference evidence="2 3" key="1">
    <citation type="journal article" date="2013" name="Genome Announc.">
        <title>Draft Genome Sequence of Methylophaga lonarensis MPLT, a Haloalkaliphilic (Non-Methane-Utilizing) Methylotroph.</title>
        <authorList>
            <person name="Shetty S.A."/>
            <person name="Marathe N.P."/>
            <person name="Munot H."/>
            <person name="Antony C.P."/>
            <person name="Dhotre D.P."/>
            <person name="Murrell J.C."/>
            <person name="Shouche Y.S."/>
        </authorList>
    </citation>
    <scope>NUCLEOTIDE SEQUENCE [LARGE SCALE GENOMIC DNA]</scope>
    <source>
        <strain evidence="2 3">MPL</strain>
    </source>
</reference>
<accession>M7NZJ9</accession>
<feature type="chain" id="PRO_5004082660" evidence="1">
    <location>
        <begin position="23"/>
        <end position="120"/>
    </location>
</feature>
<name>M7NZJ9_9GAMM</name>
<evidence type="ECO:0000313" key="2">
    <source>
        <dbReference type="EMBL" id="EMR12662.1"/>
    </source>
</evidence>
<gene>
    <name evidence="2" type="ORF">MPL1_09290</name>
</gene>
<dbReference type="PATRIC" id="fig|1286106.3.peg.1865"/>
<sequence length="120" mass="13547">MNKLSTSLFAAAMIAIPSLAAANDFSTMTRVQYVQECVQSNPHMNLYESTNKCSCVIDEIAKEYNQVEFDDAAASYKYRNMVADRGRTVRQNSREAVSKFEKVLLTSYETCKMRPNNGPQ</sequence>
<dbReference type="eggNOG" id="ENOG5032RK3">
    <property type="taxonomic scope" value="Bacteria"/>
</dbReference>
<dbReference type="EMBL" id="APHR01000048">
    <property type="protein sequence ID" value="EMR12662.1"/>
    <property type="molecule type" value="Genomic_DNA"/>
</dbReference>